<dbReference type="FunFam" id="1.20.1640.10:FF:000001">
    <property type="entry name" value="Efflux pump membrane transporter"/>
    <property type="match status" value="1"/>
</dbReference>
<evidence type="ECO:0000256" key="1">
    <source>
        <dbReference type="ARBA" id="ARBA00004429"/>
    </source>
</evidence>
<dbReference type="OrthoDB" id="9042683at2"/>
<feature type="transmembrane region" description="Helical" evidence="8">
    <location>
        <begin position="7"/>
        <end position="29"/>
    </location>
</feature>
<evidence type="ECO:0000256" key="4">
    <source>
        <dbReference type="ARBA" id="ARBA00022519"/>
    </source>
</evidence>
<feature type="transmembrane region" description="Helical" evidence="8">
    <location>
        <begin position="985"/>
        <end position="1011"/>
    </location>
</feature>
<feature type="transmembrane region" description="Helical" evidence="8">
    <location>
        <begin position="431"/>
        <end position="451"/>
    </location>
</feature>
<reference evidence="9 10" key="1">
    <citation type="submission" date="2019-03" db="EMBL/GenBank/DDBJ databases">
        <title>Genomic Encyclopedia of Type Strains, Phase IV (KMG-IV): sequencing the most valuable type-strain genomes for metagenomic binning, comparative biology and taxonomic classification.</title>
        <authorList>
            <person name="Goeker M."/>
        </authorList>
    </citation>
    <scope>NUCLEOTIDE SEQUENCE [LARGE SCALE GENOMIC DNA]</scope>
    <source>
        <strain evidence="9 10">DSM 100048</strain>
    </source>
</reference>
<comment type="subcellular location">
    <subcellularLocation>
        <location evidence="1">Cell inner membrane</location>
        <topology evidence="1">Multi-pass membrane protein</topology>
    </subcellularLocation>
</comment>
<evidence type="ECO:0000256" key="8">
    <source>
        <dbReference type="SAM" id="Phobius"/>
    </source>
</evidence>
<gene>
    <name evidence="9" type="ORF">EV686_105206</name>
</gene>
<dbReference type="PANTHER" id="PTHR32063">
    <property type="match status" value="1"/>
</dbReference>
<dbReference type="EMBL" id="SMBX01000005">
    <property type="protein sequence ID" value="TCU98505.1"/>
    <property type="molecule type" value="Genomic_DNA"/>
</dbReference>
<keyword evidence="7 8" id="KW-0472">Membrane</keyword>
<feature type="transmembrane region" description="Helical" evidence="8">
    <location>
        <begin position="360"/>
        <end position="381"/>
    </location>
</feature>
<dbReference type="SUPFAM" id="SSF82693">
    <property type="entry name" value="Multidrug efflux transporter AcrB pore domain, PN1, PN2, PC1 and PC2 subdomains"/>
    <property type="match status" value="3"/>
</dbReference>
<dbReference type="Gene3D" id="3.30.70.1430">
    <property type="entry name" value="Multidrug efflux transporter AcrB pore domain"/>
    <property type="match status" value="2"/>
</dbReference>
<dbReference type="FunFam" id="3.30.70.1430:FF:000001">
    <property type="entry name" value="Efflux pump membrane transporter"/>
    <property type="match status" value="1"/>
</dbReference>
<dbReference type="PRINTS" id="PR00702">
    <property type="entry name" value="ACRIFLAVINRP"/>
</dbReference>
<dbReference type="Proteomes" id="UP000294692">
    <property type="component" value="Unassembled WGS sequence"/>
</dbReference>
<feature type="transmembrane region" description="Helical" evidence="8">
    <location>
        <begin position="387"/>
        <end position="410"/>
    </location>
</feature>
<feature type="transmembrane region" description="Helical" evidence="8">
    <location>
        <begin position="957"/>
        <end position="979"/>
    </location>
</feature>
<feature type="transmembrane region" description="Helical" evidence="8">
    <location>
        <begin position="502"/>
        <end position="517"/>
    </location>
</feature>
<dbReference type="GO" id="GO:0042910">
    <property type="term" value="F:xenobiotic transmembrane transporter activity"/>
    <property type="evidence" value="ECO:0007669"/>
    <property type="project" value="TreeGrafter"/>
</dbReference>
<evidence type="ECO:0000256" key="5">
    <source>
        <dbReference type="ARBA" id="ARBA00022692"/>
    </source>
</evidence>
<keyword evidence="3" id="KW-1003">Cell membrane</keyword>
<proteinExistence type="predicted"/>
<organism evidence="9 10">
    <name type="scientific">Paracandidimonas soli</name>
    <dbReference type="NCBI Taxonomy" id="1917182"/>
    <lineage>
        <taxon>Bacteria</taxon>
        <taxon>Pseudomonadati</taxon>
        <taxon>Pseudomonadota</taxon>
        <taxon>Betaproteobacteria</taxon>
        <taxon>Burkholderiales</taxon>
        <taxon>Alcaligenaceae</taxon>
        <taxon>Paracandidimonas</taxon>
    </lineage>
</organism>
<evidence type="ECO:0000313" key="9">
    <source>
        <dbReference type="EMBL" id="TCU98505.1"/>
    </source>
</evidence>
<feature type="transmembrane region" description="Helical" evidence="8">
    <location>
        <begin position="463"/>
        <end position="481"/>
    </location>
</feature>
<comment type="caution">
    <text evidence="9">The sequence shown here is derived from an EMBL/GenBank/DDBJ whole genome shotgun (WGS) entry which is preliminary data.</text>
</comment>
<feature type="transmembrane region" description="Helical" evidence="8">
    <location>
        <begin position="529"/>
        <end position="549"/>
    </location>
</feature>
<feature type="transmembrane region" description="Helical" evidence="8">
    <location>
        <begin position="337"/>
        <end position="353"/>
    </location>
</feature>
<keyword evidence="4" id="KW-0997">Cell inner membrane</keyword>
<dbReference type="InterPro" id="IPR001036">
    <property type="entry name" value="Acrflvin-R"/>
</dbReference>
<dbReference type="RefSeq" id="WP_132477163.1">
    <property type="nucleotide sequence ID" value="NZ_JBEBWM010000059.1"/>
</dbReference>
<keyword evidence="2" id="KW-0813">Transport</keyword>
<name>A0A4R3V188_9BURK</name>
<dbReference type="Gene3D" id="3.30.70.1440">
    <property type="entry name" value="Multidrug efflux transporter AcrB pore domain"/>
    <property type="match status" value="1"/>
</dbReference>
<evidence type="ECO:0000256" key="3">
    <source>
        <dbReference type="ARBA" id="ARBA00022475"/>
    </source>
</evidence>
<dbReference type="Gene3D" id="3.30.70.1320">
    <property type="entry name" value="Multidrug efflux transporter AcrB pore domain like"/>
    <property type="match status" value="1"/>
</dbReference>
<accession>A0A4R3V188</accession>
<dbReference type="Gene3D" id="1.20.1640.10">
    <property type="entry name" value="Multidrug efflux transporter AcrB transmembrane domain"/>
    <property type="match status" value="2"/>
</dbReference>
<sequence length="1024" mass="110243">MRGLGLFILRPVGTALLCLAVVLMGLLAYRQLPVAPLPQVDFPMISVSASMAGASPETMASSVAMPLEQSLGAIAGLTEMSSRNSEGSTQITLRFDLGRDVNSAARDVQAAINAARPMLPSSLRSNPTYHKINPSSAPIMTLALSSATATKGELYDFASTIIAQKLSQVAGVGEVSVGGSSLPAVRVSLNPHALAAAGVALDDVRRALSGANSMRPTGIVENTQFQWQLDAGGQLEDASEYRELIVAWKDGSPLKLSDVASVENSVENRFNAGFFNDRTAVVLMVRRQPDANIIATVDAIREQLPQLQAMLPAEVTLDVAMDRSPSIRASLLEAEKTLVIAVLLVVAVVLVFLRNARAALIPSVAVPVSLIVTFTVMWWFGFSLNTLSLMALIAATGFVVDDAIVVLESIMRHIEKGMTPMRAAMRGLREVGFTVLAMSFSLVAVFVPMLLMGDMMGRMFREFAVTLSAAVLVSMVVSLLLTPMMCARLLPSARVLRQPGRLSRMIGAIGSAIQRGYESSLSWSLSHGRFMLLLLAATVGLNAYLYVVVPKSMLPQQDTGQLMGFFRVDQGTSFQAMEPKLDQFRRIIMKDPAVESVAGFAGGRSGTSTMLMVQLKPVAERGATAAEVVNRLRGQFQGVPGARLTLVPQQDIFMGGPQGSASYSYSLLGSELDLIKTWLPRVQQALAGLPELVDVDTDIEDKGQRVQLHIDRDAATRLGVDMSLIASTLNSSFSERQVSVIYRPLNQYRVVMGVDPRYAQDIEALQQVQVITADGSRIPLSSFTRFEMQSAPTTVRHQGLFASESISFSLAPGVSLEQAVIAVERAVAATNLPTQEIQAGFLGEAQQMRQTVAQQPLLILAALVTMYIVLGVLYESYVHPLTILSTLPSAGIGALLALMMANEPFSLVALIGIFLLIGVVKKNAIMMVDFALSAQRSQGLSSRDAIVQACLIRFRPIMMTTVSTIFGALPLILATGAGVEMRRPLGVTIIGGLVVSQVLTLYTTPVVYLYLDRLRTRVRRGRKE</sequence>
<keyword evidence="5 8" id="KW-0812">Transmembrane</keyword>
<evidence type="ECO:0000256" key="7">
    <source>
        <dbReference type="ARBA" id="ARBA00023136"/>
    </source>
</evidence>
<evidence type="ECO:0000256" key="6">
    <source>
        <dbReference type="ARBA" id="ARBA00022989"/>
    </source>
</evidence>
<dbReference type="AlphaFoldDB" id="A0A4R3V188"/>
<evidence type="ECO:0000256" key="2">
    <source>
        <dbReference type="ARBA" id="ARBA00022448"/>
    </source>
</evidence>
<keyword evidence="10" id="KW-1185">Reference proteome</keyword>
<protein>
    <submittedName>
        <fullName evidence="9">Multidrug efflux pump</fullName>
    </submittedName>
</protein>
<dbReference type="GO" id="GO:0005886">
    <property type="term" value="C:plasma membrane"/>
    <property type="evidence" value="ECO:0007669"/>
    <property type="project" value="UniProtKB-SubCell"/>
</dbReference>
<dbReference type="InterPro" id="IPR027463">
    <property type="entry name" value="AcrB_DN_DC_subdom"/>
</dbReference>
<feature type="transmembrane region" description="Helical" evidence="8">
    <location>
        <begin position="894"/>
        <end position="917"/>
    </location>
</feature>
<dbReference type="SUPFAM" id="SSF82714">
    <property type="entry name" value="Multidrug efflux transporter AcrB TolC docking domain, DN and DC subdomains"/>
    <property type="match status" value="2"/>
</dbReference>
<keyword evidence="6 8" id="KW-1133">Transmembrane helix</keyword>
<dbReference type="Gene3D" id="3.30.2090.10">
    <property type="entry name" value="Multidrug efflux transporter AcrB TolC docking domain, DN and DC subdomains"/>
    <property type="match status" value="2"/>
</dbReference>
<dbReference type="SUPFAM" id="SSF82866">
    <property type="entry name" value="Multidrug efflux transporter AcrB transmembrane domain"/>
    <property type="match status" value="2"/>
</dbReference>
<evidence type="ECO:0000313" key="10">
    <source>
        <dbReference type="Proteomes" id="UP000294692"/>
    </source>
</evidence>
<dbReference type="PANTHER" id="PTHR32063:SF34">
    <property type="entry name" value="MULTIDRUG RESISTANCE PROTEIN MDTC"/>
    <property type="match status" value="1"/>
</dbReference>
<feature type="transmembrane region" description="Helical" evidence="8">
    <location>
        <begin position="857"/>
        <end position="874"/>
    </location>
</feature>
<dbReference type="Pfam" id="PF00873">
    <property type="entry name" value="ACR_tran"/>
    <property type="match status" value="1"/>
</dbReference>